<name>A0A1T0CNU6_9GAMM</name>
<evidence type="ECO:0000313" key="2">
    <source>
        <dbReference type="Proteomes" id="UP000189800"/>
    </source>
</evidence>
<sequence>MLKNDQFFLKSTNLTVKSTKNARRTQFLACFSVFLTVDDQKLLGIAQNRLKSTKNALKSTIFTAKSTNFAQNRPKTT</sequence>
<keyword evidence="2" id="KW-1185">Reference proteome</keyword>
<dbReference type="Proteomes" id="UP000189800">
    <property type="component" value="Unassembled WGS sequence"/>
</dbReference>
<reference evidence="1 2" key="1">
    <citation type="submission" date="2017-02" db="EMBL/GenBank/DDBJ databases">
        <title>Draft genome sequence of Moraxella pluranimalium CCUG 54913T type strain.</title>
        <authorList>
            <person name="Salva-Serra F."/>
            <person name="Engstrom-Jakobsson H."/>
            <person name="Thorell K."/>
            <person name="Jaen-Luchoro D."/>
            <person name="Gonzales-Siles L."/>
            <person name="Karlsson R."/>
            <person name="Yazdan S."/>
            <person name="Boulund F."/>
            <person name="Johnning A."/>
            <person name="Engstrand L."/>
            <person name="Kristiansson E."/>
            <person name="Moore E."/>
        </authorList>
    </citation>
    <scope>NUCLEOTIDE SEQUENCE [LARGE SCALE GENOMIC DNA]</scope>
    <source>
        <strain evidence="1 2">CCUG 54913</strain>
    </source>
</reference>
<dbReference type="AlphaFoldDB" id="A0A1T0CNU6"/>
<protein>
    <submittedName>
        <fullName evidence="1">Uncharacterized protein</fullName>
    </submittedName>
</protein>
<evidence type="ECO:0000313" key="1">
    <source>
        <dbReference type="EMBL" id="OOS23851.1"/>
    </source>
</evidence>
<comment type="caution">
    <text evidence="1">The sequence shown here is derived from an EMBL/GenBank/DDBJ whole genome shotgun (WGS) entry which is preliminary data.</text>
</comment>
<dbReference type="EMBL" id="MUYU01000013">
    <property type="protein sequence ID" value="OOS23851.1"/>
    <property type="molecule type" value="Genomic_DNA"/>
</dbReference>
<gene>
    <name evidence="1" type="ORF">B0680_05865</name>
</gene>
<accession>A0A1T0CNU6</accession>
<proteinExistence type="predicted"/>
<organism evidence="1 2">
    <name type="scientific">Moraxella pluranimalium</name>
    <dbReference type="NCBI Taxonomy" id="470453"/>
    <lineage>
        <taxon>Bacteria</taxon>
        <taxon>Pseudomonadati</taxon>
        <taxon>Pseudomonadota</taxon>
        <taxon>Gammaproteobacteria</taxon>
        <taxon>Moraxellales</taxon>
        <taxon>Moraxellaceae</taxon>
        <taxon>Moraxella</taxon>
    </lineage>
</organism>